<evidence type="ECO:0000313" key="2">
    <source>
        <dbReference type="EMBL" id="CEG40503.1"/>
    </source>
</evidence>
<sequence>MSNALEALKSASRRGLQALAKELQLCRGNSKSDVIVSHAKRYLDCHPKDGEQMLLGVLGRIDIVTPVTSPIAKKETLSKPKNVSVKKKSNVNETESDKMQQEDEPITPIDGVKMNIMKADFTTNNKPIKDDKPVLVDTTIKSNHTNIESPKPKVKASPSSSKKIVTSKRKMANFGNASPGFEIKEGTSTRDMDPVNKALSPPTKQPVDSKDESLFVNNKAAAHLDIKACETVEALLSSNADLKFVSDSRVRCSITGHEMKADLDTINTYIRGKRYQKARNLKLSFAKYAPMFVDHSDKSKPELLWCTVTESAIIRDETCVKKHIAGTKYQKRLPIWKQEVAAKKKMEEEEALRQAARSEAARKRRLEAGKNESADTATREGPIFENSRSYHCQ</sequence>
<dbReference type="EMBL" id="CCYD01000523">
    <property type="protein sequence ID" value="CEG40503.1"/>
    <property type="molecule type" value="Genomic_DNA"/>
</dbReference>
<evidence type="ECO:0000256" key="1">
    <source>
        <dbReference type="SAM" id="MobiDB-lite"/>
    </source>
</evidence>
<dbReference type="PANTHER" id="PTHR34348">
    <property type="entry name" value="SURFEIT LOCUS PROTEIN 2"/>
    <property type="match status" value="1"/>
</dbReference>
<dbReference type="InterPro" id="IPR008833">
    <property type="entry name" value="Surf2"/>
</dbReference>
<feature type="region of interest" description="Disordered" evidence="1">
    <location>
        <begin position="144"/>
        <end position="195"/>
    </location>
</feature>
<dbReference type="Pfam" id="PF05477">
    <property type="entry name" value="SURF2"/>
    <property type="match status" value="1"/>
</dbReference>
<dbReference type="OrthoDB" id="127285at2759"/>
<dbReference type="Proteomes" id="UP000054928">
    <property type="component" value="Unassembled WGS sequence"/>
</dbReference>
<organism evidence="2 3">
    <name type="scientific">Plasmopara halstedii</name>
    <name type="common">Downy mildew of sunflower</name>
    <dbReference type="NCBI Taxonomy" id="4781"/>
    <lineage>
        <taxon>Eukaryota</taxon>
        <taxon>Sar</taxon>
        <taxon>Stramenopiles</taxon>
        <taxon>Oomycota</taxon>
        <taxon>Peronosporomycetes</taxon>
        <taxon>Peronosporales</taxon>
        <taxon>Peronosporaceae</taxon>
        <taxon>Plasmopara</taxon>
    </lineage>
</organism>
<evidence type="ECO:0000313" key="3">
    <source>
        <dbReference type="Proteomes" id="UP000054928"/>
    </source>
</evidence>
<reference evidence="3" key="1">
    <citation type="submission" date="2014-09" db="EMBL/GenBank/DDBJ databases">
        <authorList>
            <person name="Sharma Rahul"/>
            <person name="Thines Marco"/>
        </authorList>
    </citation>
    <scope>NUCLEOTIDE SEQUENCE [LARGE SCALE GENOMIC DNA]</scope>
</reference>
<accession>A0A0P1AHY9</accession>
<protein>
    <submittedName>
        <fullName evidence="2">Surfeit locus 2</fullName>
    </submittedName>
</protein>
<dbReference type="GeneID" id="36405752"/>
<feature type="compositionally biased region" description="Basic and acidic residues" evidence="1">
    <location>
        <begin position="182"/>
        <end position="194"/>
    </location>
</feature>
<dbReference type="OMA" id="GHEMKAD"/>
<dbReference type="RefSeq" id="XP_024576872.1">
    <property type="nucleotide sequence ID" value="XM_024726168.1"/>
</dbReference>
<feature type="region of interest" description="Disordered" evidence="1">
    <location>
        <begin position="348"/>
        <end position="393"/>
    </location>
</feature>
<dbReference type="AlphaFoldDB" id="A0A0P1AHY9"/>
<proteinExistence type="predicted"/>
<keyword evidence="3" id="KW-1185">Reference proteome</keyword>
<name>A0A0P1AHY9_PLAHL</name>
<feature type="region of interest" description="Disordered" evidence="1">
    <location>
        <begin position="78"/>
        <end position="102"/>
    </location>
</feature>
<dbReference type="PANTHER" id="PTHR34348:SF1">
    <property type="entry name" value="SURFEIT LOCUS PROTEIN 2"/>
    <property type="match status" value="1"/>
</dbReference>